<dbReference type="InterPro" id="IPR000146">
    <property type="entry name" value="FBPase_class-1"/>
</dbReference>
<sequence length="353" mass="38581">MSSNGSNGNHVDQDSKVNTDIITLTRFLTEKQHDLGTHATGDFTLLCHALQFSFKSIAYYIRRATLINLIGLAGSSNKTGDDQKKLDVIGDEIFINTMRGCGKVKVLVSEEQEEAIIFPGDGKYAVVCDPIDGSSNLDAGVSVGTIFGIFRLADDAVGDAKDLLLPGTELVASGFTMYGASANLVLTMKGGAVNGFTLDNALGEFILSHPNMRIPKKRSIYSVNEGNTMYWDDACKAYFESLKNPKEENAKPYSARYIGSMVADAYRTLCYGGIFAYPADKKSKKGKLRILYECAPMAMIMENAGGQAVTSQMQRMMDVVPEHIHDRSGIFMGSYDEVEKVKQVYANFGLLKN</sequence>
<evidence type="ECO:0000256" key="11">
    <source>
        <dbReference type="ARBA" id="ARBA00032973"/>
    </source>
</evidence>
<keyword evidence="9 13" id="KW-0119">Carbohydrate metabolism</keyword>
<dbReference type="GO" id="GO:0005986">
    <property type="term" value="P:sucrose biosynthetic process"/>
    <property type="evidence" value="ECO:0007669"/>
    <property type="project" value="TreeGrafter"/>
</dbReference>
<dbReference type="AlphaFoldDB" id="A0A4S2MK18"/>
<dbReference type="PANTHER" id="PTHR11556:SF1">
    <property type="entry name" value="FRUCTOSE-BISPHOSPHATASE"/>
    <property type="match status" value="1"/>
</dbReference>
<proteinExistence type="inferred from homology"/>
<evidence type="ECO:0000256" key="5">
    <source>
        <dbReference type="ARBA" id="ARBA00013093"/>
    </source>
</evidence>
<dbReference type="InterPro" id="IPR044015">
    <property type="entry name" value="FBPase_C_dom"/>
</dbReference>
<evidence type="ECO:0000256" key="12">
    <source>
        <dbReference type="ARBA" id="ARBA00070480"/>
    </source>
</evidence>
<organism evidence="16 17">
    <name type="scientific">Ascodesmis nigricans</name>
    <dbReference type="NCBI Taxonomy" id="341454"/>
    <lineage>
        <taxon>Eukaryota</taxon>
        <taxon>Fungi</taxon>
        <taxon>Dikarya</taxon>
        <taxon>Ascomycota</taxon>
        <taxon>Pezizomycotina</taxon>
        <taxon>Pezizomycetes</taxon>
        <taxon>Pezizales</taxon>
        <taxon>Ascodesmidaceae</taxon>
        <taxon>Ascodesmis</taxon>
    </lineage>
</organism>
<dbReference type="GO" id="GO:0046872">
    <property type="term" value="F:metal ion binding"/>
    <property type="evidence" value="ECO:0007669"/>
    <property type="project" value="UniProtKB-KW"/>
</dbReference>
<evidence type="ECO:0000313" key="17">
    <source>
        <dbReference type="Proteomes" id="UP000298138"/>
    </source>
</evidence>
<dbReference type="EMBL" id="ML220155">
    <property type="protein sequence ID" value="TGZ77336.1"/>
    <property type="molecule type" value="Genomic_DNA"/>
</dbReference>
<dbReference type="InterPro" id="IPR020548">
    <property type="entry name" value="Fructose_bisphosphatase_AS"/>
</dbReference>
<dbReference type="GO" id="GO:0006002">
    <property type="term" value="P:fructose 6-phosphate metabolic process"/>
    <property type="evidence" value="ECO:0007669"/>
    <property type="project" value="TreeGrafter"/>
</dbReference>
<comment type="catalytic activity">
    <reaction evidence="1">
        <text>beta-D-fructose 1,6-bisphosphate + H2O = beta-D-fructose 6-phosphate + phosphate</text>
        <dbReference type="Rhea" id="RHEA:11064"/>
        <dbReference type="ChEBI" id="CHEBI:15377"/>
        <dbReference type="ChEBI" id="CHEBI:32966"/>
        <dbReference type="ChEBI" id="CHEBI:43474"/>
        <dbReference type="ChEBI" id="CHEBI:57634"/>
        <dbReference type="EC" id="3.1.3.11"/>
    </reaction>
</comment>
<keyword evidence="17" id="KW-1185">Reference proteome</keyword>
<dbReference type="SUPFAM" id="SSF56655">
    <property type="entry name" value="Carbohydrate phosphatase"/>
    <property type="match status" value="1"/>
</dbReference>
<dbReference type="InterPro" id="IPR028343">
    <property type="entry name" value="FBPtase"/>
</dbReference>
<dbReference type="GO" id="GO:0005829">
    <property type="term" value="C:cytosol"/>
    <property type="evidence" value="ECO:0007669"/>
    <property type="project" value="TreeGrafter"/>
</dbReference>
<feature type="domain" description="Fructose-1-6-bisphosphatase class 1 C-terminal" evidence="15">
    <location>
        <begin position="214"/>
        <end position="345"/>
    </location>
</feature>
<keyword evidence="7 13" id="KW-0378">Hydrolase</keyword>
<dbReference type="PANTHER" id="PTHR11556">
    <property type="entry name" value="FRUCTOSE-1,6-BISPHOSPHATASE-RELATED"/>
    <property type="match status" value="1"/>
</dbReference>
<dbReference type="FunFam" id="3.30.540.10:FF:000009">
    <property type="entry name" value="Fructose-1,6-bisphosphatase"/>
    <property type="match status" value="1"/>
</dbReference>
<evidence type="ECO:0000256" key="2">
    <source>
        <dbReference type="ARBA" id="ARBA00001946"/>
    </source>
</evidence>
<dbReference type="GO" id="GO:0042132">
    <property type="term" value="F:fructose 1,6-bisphosphate 1-phosphatase activity"/>
    <property type="evidence" value="ECO:0007669"/>
    <property type="project" value="UniProtKB-EC"/>
</dbReference>
<dbReference type="EC" id="3.1.3.11" evidence="5"/>
<name>A0A4S2MK18_9PEZI</name>
<accession>A0A4S2MK18</accession>
<dbReference type="Pfam" id="PF18913">
    <property type="entry name" value="FBPase_C"/>
    <property type="match status" value="1"/>
</dbReference>
<dbReference type="HAMAP" id="MF_01855">
    <property type="entry name" value="FBPase_class1"/>
    <property type="match status" value="1"/>
</dbReference>
<dbReference type="CDD" id="cd00354">
    <property type="entry name" value="FBPase"/>
    <property type="match status" value="1"/>
</dbReference>
<evidence type="ECO:0000256" key="7">
    <source>
        <dbReference type="ARBA" id="ARBA00022801"/>
    </source>
</evidence>
<evidence type="ECO:0000256" key="6">
    <source>
        <dbReference type="ARBA" id="ARBA00022723"/>
    </source>
</evidence>
<gene>
    <name evidence="16" type="ORF">EX30DRAFT_366806</name>
</gene>
<comment type="cofactor">
    <cofactor evidence="2">
        <name>Mg(2+)</name>
        <dbReference type="ChEBI" id="CHEBI:18420"/>
    </cofactor>
</comment>
<keyword evidence="6" id="KW-0479">Metal-binding</keyword>
<evidence type="ECO:0000256" key="10">
    <source>
        <dbReference type="ARBA" id="ARBA00024331"/>
    </source>
</evidence>
<dbReference type="GO" id="GO:0006000">
    <property type="term" value="P:fructose metabolic process"/>
    <property type="evidence" value="ECO:0007669"/>
    <property type="project" value="TreeGrafter"/>
</dbReference>
<feature type="domain" description="Fructose-1-6-bisphosphatase class I N-terminal" evidence="14">
    <location>
        <begin position="22"/>
        <end position="210"/>
    </location>
</feature>
<dbReference type="PIRSF" id="PIRSF000904">
    <property type="entry name" value="FBPtase_SBPase"/>
    <property type="match status" value="1"/>
</dbReference>
<dbReference type="Gene3D" id="3.30.540.10">
    <property type="entry name" value="Fructose-1,6-Bisphosphatase, subunit A, domain 1"/>
    <property type="match status" value="1"/>
</dbReference>
<dbReference type="GO" id="GO:0030388">
    <property type="term" value="P:fructose 1,6-bisphosphate metabolic process"/>
    <property type="evidence" value="ECO:0007669"/>
    <property type="project" value="TreeGrafter"/>
</dbReference>
<evidence type="ECO:0000256" key="3">
    <source>
        <dbReference type="ARBA" id="ARBA00010941"/>
    </source>
</evidence>
<dbReference type="Proteomes" id="UP000298138">
    <property type="component" value="Unassembled WGS sequence"/>
</dbReference>
<evidence type="ECO:0000256" key="4">
    <source>
        <dbReference type="ARBA" id="ARBA00011881"/>
    </source>
</evidence>
<evidence type="ECO:0000256" key="13">
    <source>
        <dbReference type="RuleBase" id="RU000508"/>
    </source>
</evidence>
<dbReference type="STRING" id="341454.A0A4S2MK18"/>
<dbReference type="PROSITE" id="PS00124">
    <property type="entry name" value="FBPASE"/>
    <property type="match status" value="1"/>
</dbReference>
<evidence type="ECO:0000256" key="1">
    <source>
        <dbReference type="ARBA" id="ARBA00001273"/>
    </source>
</evidence>
<evidence type="ECO:0000256" key="8">
    <source>
        <dbReference type="ARBA" id="ARBA00022842"/>
    </source>
</evidence>
<comment type="subunit">
    <text evidence="4">Homotetramer.</text>
</comment>
<dbReference type="InterPro" id="IPR033391">
    <property type="entry name" value="FBPase_N"/>
</dbReference>
<dbReference type="FunCoup" id="A0A4S2MK18">
    <property type="interactions" value="570"/>
</dbReference>
<keyword evidence="8" id="KW-0460">Magnesium</keyword>
<dbReference type="Pfam" id="PF00316">
    <property type="entry name" value="FBPase"/>
    <property type="match status" value="1"/>
</dbReference>
<evidence type="ECO:0000259" key="14">
    <source>
        <dbReference type="Pfam" id="PF00316"/>
    </source>
</evidence>
<dbReference type="Gene3D" id="3.40.190.80">
    <property type="match status" value="1"/>
</dbReference>
<dbReference type="PIRSF" id="PIRSF500210">
    <property type="entry name" value="FBPtase"/>
    <property type="match status" value="1"/>
</dbReference>
<comment type="pathway">
    <text evidence="10">Carbohydrate biosynthesis.</text>
</comment>
<dbReference type="GO" id="GO:0006094">
    <property type="term" value="P:gluconeogenesis"/>
    <property type="evidence" value="ECO:0007669"/>
    <property type="project" value="TreeGrafter"/>
</dbReference>
<reference evidence="16 17" key="1">
    <citation type="submission" date="2019-04" db="EMBL/GenBank/DDBJ databases">
        <title>Comparative genomics and transcriptomics to analyze fruiting body development in filamentous ascomycetes.</title>
        <authorList>
            <consortium name="DOE Joint Genome Institute"/>
            <person name="Lutkenhaus R."/>
            <person name="Traeger S."/>
            <person name="Breuer J."/>
            <person name="Kuo A."/>
            <person name="Lipzen A."/>
            <person name="Pangilinan J."/>
            <person name="Dilworth D."/>
            <person name="Sandor L."/>
            <person name="Poggeler S."/>
            <person name="Barry K."/>
            <person name="Grigoriev I.V."/>
            <person name="Nowrousian M."/>
        </authorList>
    </citation>
    <scope>NUCLEOTIDE SEQUENCE [LARGE SCALE GENOMIC DNA]</scope>
    <source>
        <strain evidence="16 17">CBS 389.68</strain>
    </source>
</reference>
<comment type="similarity">
    <text evidence="3 13">Belongs to the FBPase class 1 family.</text>
</comment>
<evidence type="ECO:0000313" key="16">
    <source>
        <dbReference type="EMBL" id="TGZ77336.1"/>
    </source>
</evidence>
<evidence type="ECO:0000259" key="15">
    <source>
        <dbReference type="Pfam" id="PF18913"/>
    </source>
</evidence>
<evidence type="ECO:0000256" key="9">
    <source>
        <dbReference type="ARBA" id="ARBA00023277"/>
    </source>
</evidence>
<protein>
    <recommendedName>
        <fullName evidence="12">Fructose-1,6-bisphosphatase</fullName>
        <ecNumber evidence="5">3.1.3.11</ecNumber>
    </recommendedName>
    <alternativeName>
        <fullName evidence="11">D-fructose-1,6-bisphosphate 1-phosphohydrolase</fullName>
    </alternativeName>
</protein>
<dbReference type="PRINTS" id="PR00115">
    <property type="entry name" value="F16BPHPHTASE"/>
</dbReference>
<dbReference type="OrthoDB" id="10256725at2759"/>
<dbReference type="FunFam" id="3.40.190.80:FF:000001">
    <property type="entry name" value="Fructose-1,6-bisphosphatase class 1"/>
    <property type="match status" value="1"/>
</dbReference>
<dbReference type="InParanoid" id="A0A4S2MK18"/>